<organism evidence="5 6">
    <name type="scientific">Arcticibacter svalbardensis MN12-7</name>
    <dbReference type="NCBI Taxonomy" id="1150600"/>
    <lineage>
        <taxon>Bacteria</taxon>
        <taxon>Pseudomonadati</taxon>
        <taxon>Bacteroidota</taxon>
        <taxon>Sphingobacteriia</taxon>
        <taxon>Sphingobacteriales</taxon>
        <taxon>Sphingobacteriaceae</taxon>
        <taxon>Arcticibacter</taxon>
    </lineage>
</organism>
<keyword evidence="1" id="KW-0805">Transcription regulation</keyword>
<dbReference type="OrthoDB" id="1727128at2"/>
<dbReference type="RefSeq" id="WP_016195569.1">
    <property type="nucleotide sequence ID" value="NZ_AQPN01000084.1"/>
</dbReference>
<dbReference type="Gene3D" id="3.30.450.20">
    <property type="entry name" value="PAS domain"/>
    <property type="match status" value="1"/>
</dbReference>
<dbReference type="AlphaFoldDB" id="R9GRZ1"/>
<evidence type="ECO:0000259" key="4">
    <source>
        <dbReference type="PROSITE" id="PS50043"/>
    </source>
</evidence>
<dbReference type="EMBL" id="AQPN01000084">
    <property type="protein sequence ID" value="EOR94491.1"/>
    <property type="molecule type" value="Genomic_DNA"/>
</dbReference>
<dbReference type="eggNOG" id="COG2197">
    <property type="taxonomic scope" value="Bacteria"/>
</dbReference>
<evidence type="ECO:0000256" key="3">
    <source>
        <dbReference type="ARBA" id="ARBA00023163"/>
    </source>
</evidence>
<keyword evidence="2" id="KW-0238">DNA-binding</keyword>
<dbReference type="GO" id="GO:0003677">
    <property type="term" value="F:DNA binding"/>
    <property type="evidence" value="ECO:0007669"/>
    <property type="project" value="UniProtKB-KW"/>
</dbReference>
<comment type="caution">
    <text evidence="5">The sequence shown here is derived from an EMBL/GenBank/DDBJ whole genome shotgun (WGS) entry which is preliminary data.</text>
</comment>
<dbReference type="InterPro" id="IPR036388">
    <property type="entry name" value="WH-like_DNA-bd_sf"/>
</dbReference>
<evidence type="ECO:0000256" key="1">
    <source>
        <dbReference type="ARBA" id="ARBA00023015"/>
    </source>
</evidence>
<gene>
    <name evidence="5" type="ORF">ADIARSV_2337</name>
</gene>
<dbReference type="InterPro" id="IPR000792">
    <property type="entry name" value="Tscrpt_reg_LuxR_C"/>
</dbReference>
<dbReference type="PROSITE" id="PS50043">
    <property type="entry name" value="HTH_LUXR_2"/>
    <property type="match status" value="1"/>
</dbReference>
<dbReference type="Proteomes" id="UP000014174">
    <property type="component" value="Unassembled WGS sequence"/>
</dbReference>
<dbReference type="PANTHER" id="PTHR44688:SF16">
    <property type="entry name" value="DNA-BINDING TRANSCRIPTIONAL ACTIVATOR DEVR_DOSR"/>
    <property type="match status" value="1"/>
</dbReference>
<proteinExistence type="predicted"/>
<dbReference type="SMART" id="SM00421">
    <property type="entry name" value="HTH_LUXR"/>
    <property type="match status" value="1"/>
</dbReference>
<evidence type="ECO:0000313" key="5">
    <source>
        <dbReference type="EMBL" id="EOR94491.1"/>
    </source>
</evidence>
<keyword evidence="6" id="KW-1185">Reference proteome</keyword>
<reference evidence="5 6" key="1">
    <citation type="journal article" date="2013" name="Genome Announc.">
        <title>Draft Genome Sequence of Arcticibacter svalbardensis Strain MN12-7T, a Member of the Family Sphingobacteriaceae Isolated from an Arctic Soil Sample.</title>
        <authorList>
            <person name="Shivaji S."/>
            <person name="Ara S."/>
            <person name="Prasad S."/>
            <person name="Manasa B.P."/>
            <person name="Begum Z."/>
            <person name="Singh A."/>
            <person name="Kumar Pinnaka A."/>
        </authorList>
    </citation>
    <scope>NUCLEOTIDE SEQUENCE [LARGE SCALE GENOMIC DNA]</scope>
    <source>
        <strain evidence="5 6">MN12-7</strain>
    </source>
</reference>
<dbReference type="PRINTS" id="PR00038">
    <property type="entry name" value="HTHLUXR"/>
</dbReference>
<evidence type="ECO:0000313" key="6">
    <source>
        <dbReference type="Proteomes" id="UP000014174"/>
    </source>
</evidence>
<accession>R9GRZ1</accession>
<keyword evidence="3" id="KW-0804">Transcription</keyword>
<dbReference type="CDD" id="cd06170">
    <property type="entry name" value="LuxR_C_like"/>
    <property type="match status" value="1"/>
</dbReference>
<dbReference type="GO" id="GO:0006355">
    <property type="term" value="P:regulation of DNA-templated transcription"/>
    <property type="evidence" value="ECO:0007669"/>
    <property type="project" value="InterPro"/>
</dbReference>
<dbReference type="STRING" id="1150600.ADIARSV_2337"/>
<dbReference type="PROSITE" id="PS00622">
    <property type="entry name" value="HTH_LUXR_1"/>
    <property type="match status" value="1"/>
</dbReference>
<feature type="domain" description="HTH luxR-type" evidence="4">
    <location>
        <begin position="193"/>
        <end position="258"/>
    </location>
</feature>
<dbReference type="Gene3D" id="1.10.10.10">
    <property type="entry name" value="Winged helix-like DNA-binding domain superfamily/Winged helix DNA-binding domain"/>
    <property type="match status" value="1"/>
</dbReference>
<dbReference type="PANTHER" id="PTHR44688">
    <property type="entry name" value="DNA-BINDING TRANSCRIPTIONAL ACTIVATOR DEVR_DOSR"/>
    <property type="match status" value="1"/>
</dbReference>
<protein>
    <submittedName>
        <fullName evidence="5">Transcriptional regulator, LuxR family protein</fullName>
    </submittedName>
</protein>
<dbReference type="SUPFAM" id="SSF46894">
    <property type="entry name" value="C-terminal effector domain of the bipartite response regulators"/>
    <property type="match status" value="1"/>
</dbReference>
<dbReference type="InterPro" id="IPR016032">
    <property type="entry name" value="Sig_transdc_resp-reg_C-effctor"/>
</dbReference>
<dbReference type="Pfam" id="PF00196">
    <property type="entry name" value="GerE"/>
    <property type="match status" value="1"/>
</dbReference>
<evidence type="ECO:0000256" key="2">
    <source>
        <dbReference type="ARBA" id="ARBA00023125"/>
    </source>
</evidence>
<name>R9GRZ1_9SPHI</name>
<dbReference type="PATRIC" id="fig|1150600.3.peg.2310"/>
<sequence length="260" mass="30814">MKEIKTSYFDFLKKSRNRNGTELPEVNDLIEQFNRESISNHFFPHVFYFSDYIQNTNYFRPFSSRYFLGYTSEFLLKTDALFFNRMRDQKDMEIFDEQIFPDQMAFLANHKGDKNVEYTFITNFRLKNYSDTWSSLVQRTHYLFNDHSIMPVASINSLTDFTYLKNDLTINHLIEKCEECHEKTVIESKCYYPNNKSDIFSKREVDVLKLASQGMGSKQIADQLNISIHTINNHRRNMLVRSNCKNFLQLVDIAVKSGVL</sequence>